<dbReference type="EMBL" id="NGMO01000002">
    <property type="protein sequence ID" value="OTP11068.1"/>
    <property type="molecule type" value="Genomic_DNA"/>
</dbReference>
<dbReference type="AlphaFoldDB" id="A0A242K088"/>
<protein>
    <recommendedName>
        <fullName evidence="3">Mor transcription activator domain-containing protein</fullName>
    </recommendedName>
</protein>
<dbReference type="STRING" id="1987383.A5844_001202"/>
<evidence type="ECO:0000313" key="1">
    <source>
        <dbReference type="EMBL" id="OTP11068.1"/>
    </source>
</evidence>
<proteinExistence type="predicted"/>
<organism evidence="1 2">
    <name type="scientific">Candidatus Enterococcus wittei</name>
    <dbReference type="NCBI Taxonomy" id="1987383"/>
    <lineage>
        <taxon>Bacteria</taxon>
        <taxon>Bacillati</taxon>
        <taxon>Bacillota</taxon>
        <taxon>Bacilli</taxon>
        <taxon>Lactobacillales</taxon>
        <taxon>Enterococcaceae</taxon>
        <taxon>Enterococcus</taxon>
    </lineage>
</organism>
<reference evidence="1 2" key="1">
    <citation type="submission" date="2017-05" db="EMBL/GenBank/DDBJ databases">
        <title>The Genome Sequence of Enterococcus sp. 10A9_DIV0425.</title>
        <authorList>
            <consortium name="The Broad Institute Genomics Platform"/>
            <consortium name="The Broad Institute Genomic Center for Infectious Diseases"/>
            <person name="Earl A."/>
            <person name="Manson A."/>
            <person name="Schwartman J."/>
            <person name="Gilmore M."/>
            <person name="Abouelleil A."/>
            <person name="Cao P."/>
            <person name="Chapman S."/>
            <person name="Cusick C."/>
            <person name="Shea T."/>
            <person name="Young S."/>
            <person name="Neafsey D."/>
            <person name="Nusbaum C."/>
            <person name="Birren B."/>
        </authorList>
    </citation>
    <scope>NUCLEOTIDE SEQUENCE [LARGE SCALE GENOMIC DNA]</scope>
    <source>
        <strain evidence="1 2">10A9_DIV0425</strain>
    </source>
</reference>
<accession>A0A242K088</accession>
<dbReference type="SUPFAM" id="SSF46689">
    <property type="entry name" value="Homeodomain-like"/>
    <property type="match status" value="1"/>
</dbReference>
<keyword evidence="2" id="KW-1185">Reference proteome</keyword>
<comment type="caution">
    <text evidence="1">The sequence shown here is derived from an EMBL/GenBank/DDBJ whole genome shotgun (WGS) entry which is preliminary data.</text>
</comment>
<dbReference type="Proteomes" id="UP000194933">
    <property type="component" value="Unassembled WGS sequence"/>
</dbReference>
<dbReference type="InterPro" id="IPR009057">
    <property type="entry name" value="Homeodomain-like_sf"/>
</dbReference>
<evidence type="ECO:0000313" key="2">
    <source>
        <dbReference type="Proteomes" id="UP000194933"/>
    </source>
</evidence>
<dbReference type="RefSeq" id="WP_002324318.1">
    <property type="nucleotide sequence ID" value="NZ_NGMO01000002.1"/>
</dbReference>
<sequence>MKVDGECLTSSYKSIYEFFEEKGLDTDLLYQFYIAFRGQQLSFPMKMYDRELVAQKIETMVQENHSIDSRKLTDRYGFSTRWIQSIIRQQQKEQHVHG</sequence>
<gene>
    <name evidence="1" type="ORF">A5844_001202</name>
</gene>
<evidence type="ECO:0008006" key="3">
    <source>
        <dbReference type="Google" id="ProtNLM"/>
    </source>
</evidence>
<name>A0A242K088_9ENTE</name>